<dbReference type="GO" id="GO:0048490">
    <property type="term" value="P:anterograde synaptic vesicle transport"/>
    <property type="evidence" value="ECO:0007669"/>
    <property type="project" value="TreeGrafter"/>
</dbReference>
<organism evidence="9 10">
    <name type="scientific">Macrostomum lignano</name>
    <dbReference type="NCBI Taxonomy" id="282301"/>
    <lineage>
        <taxon>Eukaryota</taxon>
        <taxon>Metazoa</taxon>
        <taxon>Spiralia</taxon>
        <taxon>Lophotrochozoa</taxon>
        <taxon>Platyhelminthes</taxon>
        <taxon>Rhabditophora</taxon>
        <taxon>Macrostomorpha</taxon>
        <taxon>Macrostomida</taxon>
        <taxon>Macrostomidae</taxon>
        <taxon>Macrostomum</taxon>
    </lineage>
</organism>
<comment type="subcellular location">
    <subcellularLocation>
        <location evidence="1">Endomembrane system</location>
    </subcellularLocation>
</comment>
<feature type="region of interest" description="Disordered" evidence="7">
    <location>
        <begin position="972"/>
        <end position="991"/>
    </location>
</feature>
<dbReference type="GO" id="GO:0010008">
    <property type="term" value="C:endosome membrane"/>
    <property type="evidence" value="ECO:0007669"/>
    <property type="project" value="TreeGrafter"/>
</dbReference>
<sequence>MALVRVKGVLDHVLDKNLQDLVRGIRNHKDTEGKYISECIEEIKQELKQESLVVKANAINKLVYLQMLGYDISWAGFNIVEVMSSPKFTFKRIGYLAASQSFHDGTDVIMLTTNLVRKDLNSTNTYDAGVALSSLSCFMTGDLAHDLANDIMVLMTSTKPYLRKKAVLLMYKVFLRFPDSLKPAFGRLKEKLEDPDPGVQSAAVNVICELARKNPQNYLSLAPLFFKLMTTSTNNWVLIKIIKLFGALIPLEPRLGKKLIEPLTNLIHSTSAMSLLYECINTVIAVLISISSGLQNHATSVQLCVQKLQILIEDSDQNLKYLGLLAMTKILKTHPKSVQAHKELIMQCLDDKDESIRLRALSLLYGMVSKKNLMEIVKKLIVHMEKAEGAHYRDELLSKIIGICSQNDYRFITNFEWYVSVLVELAAHKGMKPAQGRAIANQLLDVAIRVQQVRRFAARQMSLLLRNHTLLLGGGAGGSAGGGAGGGGSGSGGGATSSGGGGSAGLVEVLYAAAWICGEFAVCLAGDEESEDARRATLEAMSLPYVLQLPGEVQAVFVHNQVKLYANLLLAESDAEERVALTTELLTRLEQFVHSEDLEVQERAVCAHQLLKCTAKALRQAAASKTAAIFDVGDVATEDGAGSTAEADGDAVIDRVAKELSGLFAGELNPVAPKAQRKVPLPEGLDLDAWINEPPAPPKSEFDEPVKRKSGKSSGRKKEPEAAVSATVGASASGATNYSSSDPTVAWGGASGGGFEQKEYHQPSEAELAAMRETRLREQESNPNYLKSSSSSKRLASDESNHFGRVQSQYEKPGEGLDDEDSQLPRVASMDSGMPTLRIEGLSSSDKYLMQHKQEQSKQKAMKLAEKAAASAVEDGKKKKKKKTKRQLMKEKAAAATSSSKPETNRDEDDEDDEEDDNLAGSHVVSTAYDMPENAAPDSDNEAEAGPGSRLAPDDPHRQLANIKIDDLVAMGGRGGAVSSTEFGNSAAQSSTAAEVAAATTKRKVATKKKKKSAAAGDDDAGLKEKPKKEKKKKGGEKKAGKKKKAKAAEASEDLLLLGLDDDAAVQPPRLWLPVGESLTARIDIAWQKNAQAGQVDLTFRIVPLADGTAVKSATVDLEGYRSSKGLSKLDFDVANAACIVAIATGVDASLIGRPDNKLRASLAISWSGGASSTENMKVRVPRLCRLVPAAMSIDELQSVLAGQQQKLAQSSAKLDGLSFDDCLKRWSCLAHVVHLEEGSAATLHCRSGDVSLYLLVKKLGERVCGMEAKSTDDQLATDCTSEAKKLLAKSKLE</sequence>
<keyword evidence="4" id="KW-0677">Repeat</keyword>
<keyword evidence="3" id="KW-0813">Transport</keyword>
<dbReference type="InterPro" id="IPR002553">
    <property type="entry name" value="Clathrin/coatomer_adapt-like_N"/>
</dbReference>
<dbReference type="SMART" id="SM01354">
    <property type="entry name" value="BLVR"/>
    <property type="match status" value="1"/>
</dbReference>
<dbReference type="GO" id="GO:0098830">
    <property type="term" value="C:presynaptic endosome"/>
    <property type="evidence" value="ECO:0007669"/>
    <property type="project" value="TreeGrafter"/>
</dbReference>
<keyword evidence="10" id="KW-1185">Reference proteome</keyword>
<protein>
    <recommendedName>
        <fullName evidence="8">AP-3 complex subunit delta domain-containing protein</fullName>
    </recommendedName>
</protein>
<evidence type="ECO:0000256" key="5">
    <source>
        <dbReference type="ARBA" id="ARBA00022927"/>
    </source>
</evidence>
<dbReference type="GO" id="GO:0048499">
    <property type="term" value="P:synaptic vesicle membrane organization"/>
    <property type="evidence" value="ECO:0007669"/>
    <property type="project" value="TreeGrafter"/>
</dbReference>
<comment type="similarity">
    <text evidence="2">Belongs to the adaptor complexes large subunit family.</text>
</comment>
<dbReference type="InterPro" id="IPR010474">
    <property type="entry name" value="AP3D_dom_metazoa"/>
</dbReference>
<dbReference type="InterPro" id="IPR016024">
    <property type="entry name" value="ARM-type_fold"/>
</dbReference>
<reference evidence="9 10" key="1">
    <citation type="submission" date="2017-06" db="EMBL/GenBank/DDBJ databases">
        <title>A platform for efficient transgenesis in Macrostomum lignano, a flatworm model organism for stem cell research.</title>
        <authorList>
            <person name="Berezikov E."/>
        </authorList>
    </citation>
    <scope>NUCLEOTIDE SEQUENCE [LARGE SCALE GENOMIC DNA]</scope>
    <source>
        <strain evidence="9">DV1</strain>
        <tissue evidence="9">Whole organism</tissue>
    </source>
</reference>
<feature type="compositionally biased region" description="Acidic residues" evidence="7">
    <location>
        <begin position="906"/>
        <end position="918"/>
    </location>
</feature>
<dbReference type="FunFam" id="1.25.10.10:FF:000808">
    <property type="entry name" value="Adaptor related protein complex 3 subunit delta 1"/>
    <property type="match status" value="1"/>
</dbReference>
<dbReference type="EMBL" id="NIVC01002505">
    <property type="protein sequence ID" value="PAA57290.1"/>
    <property type="molecule type" value="Genomic_DNA"/>
</dbReference>
<dbReference type="GO" id="GO:0006896">
    <property type="term" value="P:Golgi to vacuole transport"/>
    <property type="evidence" value="ECO:0007669"/>
    <property type="project" value="TreeGrafter"/>
</dbReference>
<feature type="compositionally biased region" description="Basic and acidic residues" evidence="7">
    <location>
        <begin position="852"/>
        <end position="866"/>
    </location>
</feature>
<feature type="compositionally biased region" description="Low complexity" evidence="7">
    <location>
        <begin position="722"/>
        <end position="736"/>
    </location>
</feature>
<gene>
    <name evidence="9" type="ORF">BOX15_Mlig031299g1</name>
</gene>
<dbReference type="SUPFAM" id="SSF48371">
    <property type="entry name" value="ARM repeat"/>
    <property type="match status" value="1"/>
</dbReference>
<dbReference type="GO" id="GO:0006623">
    <property type="term" value="P:protein targeting to vacuole"/>
    <property type="evidence" value="ECO:0007669"/>
    <property type="project" value="TreeGrafter"/>
</dbReference>
<evidence type="ECO:0000259" key="8">
    <source>
        <dbReference type="SMART" id="SM01354"/>
    </source>
</evidence>
<dbReference type="PIRSF" id="PIRSF037092">
    <property type="entry name" value="AP3_complex_delta"/>
    <property type="match status" value="1"/>
</dbReference>
<evidence type="ECO:0000256" key="6">
    <source>
        <dbReference type="ARBA" id="ARBA00023136"/>
    </source>
</evidence>
<dbReference type="InterPro" id="IPR011989">
    <property type="entry name" value="ARM-like"/>
</dbReference>
<feature type="region of interest" description="Disordered" evidence="7">
    <location>
        <begin position="688"/>
        <end position="965"/>
    </location>
</feature>
<comment type="caution">
    <text evidence="9">The sequence shown here is derived from an EMBL/GenBank/DDBJ whole genome shotgun (WGS) entry which is preliminary data.</text>
</comment>
<keyword evidence="5" id="KW-0653">Protein transport</keyword>
<accession>A0A267E6T7</accession>
<dbReference type="InterPro" id="IPR017105">
    <property type="entry name" value="AP3_complex_dsu"/>
</dbReference>
<feature type="compositionally biased region" description="Basic residues" evidence="7">
    <location>
        <begin position="878"/>
        <end position="887"/>
    </location>
</feature>
<name>A0A267E6T7_9PLAT</name>
<proteinExistence type="inferred from homology"/>
<dbReference type="GO" id="GO:0098943">
    <property type="term" value="P:neurotransmitter receptor transport, postsynaptic endosome to lysosome"/>
    <property type="evidence" value="ECO:0007669"/>
    <property type="project" value="TreeGrafter"/>
</dbReference>
<feature type="compositionally biased region" description="Basic and acidic residues" evidence="7">
    <location>
        <begin position="756"/>
        <end position="780"/>
    </location>
</feature>
<keyword evidence="6" id="KW-0472">Membrane</keyword>
<evidence type="ECO:0000313" key="10">
    <source>
        <dbReference type="Proteomes" id="UP000215902"/>
    </source>
</evidence>
<dbReference type="PANTHER" id="PTHR22781">
    <property type="entry name" value="DELTA ADAPTIN-RELATED"/>
    <property type="match status" value="1"/>
</dbReference>
<feature type="compositionally biased region" description="Basic residues" evidence="7">
    <location>
        <begin position="1001"/>
        <end position="1013"/>
    </location>
</feature>
<dbReference type="GO" id="GO:1904115">
    <property type="term" value="C:axon cytoplasm"/>
    <property type="evidence" value="ECO:0007669"/>
    <property type="project" value="GOC"/>
</dbReference>
<dbReference type="GO" id="GO:0043195">
    <property type="term" value="C:terminal bouton"/>
    <property type="evidence" value="ECO:0007669"/>
    <property type="project" value="TreeGrafter"/>
</dbReference>
<dbReference type="Pfam" id="PF01602">
    <property type="entry name" value="Adaptin_N"/>
    <property type="match status" value="1"/>
</dbReference>
<feature type="region of interest" description="Disordered" evidence="7">
    <location>
        <begin position="1001"/>
        <end position="1046"/>
    </location>
</feature>
<dbReference type="PANTHER" id="PTHR22781:SF12">
    <property type="entry name" value="AP-3 COMPLEX SUBUNIT DELTA-1"/>
    <property type="match status" value="1"/>
</dbReference>
<dbReference type="Proteomes" id="UP000215902">
    <property type="component" value="Unassembled WGS sequence"/>
</dbReference>
<feature type="domain" description="AP-3 complex subunit delta" evidence="8">
    <location>
        <begin position="763"/>
        <end position="966"/>
    </location>
</feature>
<dbReference type="Pfam" id="PF06375">
    <property type="entry name" value="AP3D1"/>
    <property type="match status" value="1"/>
</dbReference>
<evidence type="ECO:0000256" key="3">
    <source>
        <dbReference type="ARBA" id="ARBA00022448"/>
    </source>
</evidence>
<dbReference type="GO" id="GO:0016182">
    <property type="term" value="P:synaptic vesicle budding from endosome"/>
    <property type="evidence" value="ECO:0007669"/>
    <property type="project" value="TreeGrafter"/>
</dbReference>
<evidence type="ECO:0000256" key="7">
    <source>
        <dbReference type="SAM" id="MobiDB-lite"/>
    </source>
</evidence>
<dbReference type="OrthoDB" id="10264595at2759"/>
<evidence type="ECO:0000256" key="4">
    <source>
        <dbReference type="ARBA" id="ARBA00022737"/>
    </source>
</evidence>
<dbReference type="GO" id="GO:0030123">
    <property type="term" value="C:AP-3 adaptor complex"/>
    <property type="evidence" value="ECO:0007669"/>
    <property type="project" value="InterPro"/>
</dbReference>
<dbReference type="STRING" id="282301.A0A267E6T7"/>
<evidence type="ECO:0000256" key="1">
    <source>
        <dbReference type="ARBA" id="ARBA00004308"/>
    </source>
</evidence>
<feature type="compositionally biased region" description="Basic residues" evidence="7">
    <location>
        <begin position="1029"/>
        <end position="1046"/>
    </location>
</feature>
<evidence type="ECO:0000256" key="2">
    <source>
        <dbReference type="ARBA" id="ARBA00006613"/>
    </source>
</evidence>
<evidence type="ECO:0000313" key="9">
    <source>
        <dbReference type="EMBL" id="PAA57290.1"/>
    </source>
</evidence>
<dbReference type="Gene3D" id="1.25.10.10">
    <property type="entry name" value="Leucine-rich Repeat Variant"/>
    <property type="match status" value="1"/>
</dbReference>